<dbReference type="Gene3D" id="1.20.1250.20">
    <property type="entry name" value="MFS general substrate transporter like domains"/>
    <property type="match status" value="2"/>
</dbReference>
<dbReference type="InterPro" id="IPR053791">
    <property type="entry name" value="MFS_Tri12-like"/>
</dbReference>
<feature type="transmembrane region" description="Helical" evidence="6">
    <location>
        <begin position="408"/>
        <end position="427"/>
    </location>
</feature>
<feature type="transmembrane region" description="Helical" evidence="6">
    <location>
        <begin position="439"/>
        <end position="464"/>
    </location>
</feature>
<dbReference type="EMBL" id="MU007107">
    <property type="protein sequence ID" value="KAF2420731.1"/>
    <property type="molecule type" value="Genomic_DNA"/>
</dbReference>
<accession>A0A9P4TTL6</accession>
<dbReference type="InterPro" id="IPR010573">
    <property type="entry name" value="MFS_Str1/Tri12-like"/>
</dbReference>
<gene>
    <name evidence="8" type="ORF">EJ08DRAFT_673156</name>
</gene>
<evidence type="ECO:0000256" key="6">
    <source>
        <dbReference type="SAM" id="Phobius"/>
    </source>
</evidence>
<keyword evidence="9" id="KW-1185">Reference proteome</keyword>
<dbReference type="CDD" id="cd06179">
    <property type="entry name" value="MFS_TRI12_like"/>
    <property type="match status" value="1"/>
</dbReference>
<dbReference type="PROSITE" id="PS50850">
    <property type="entry name" value="MFS"/>
    <property type="match status" value="1"/>
</dbReference>
<proteinExistence type="predicted"/>
<comment type="subcellular location">
    <subcellularLocation>
        <location evidence="1">Membrane</location>
        <topology evidence="1">Multi-pass membrane protein</topology>
    </subcellularLocation>
</comment>
<dbReference type="PROSITE" id="PS00216">
    <property type="entry name" value="SUGAR_TRANSPORT_1"/>
    <property type="match status" value="1"/>
</dbReference>
<evidence type="ECO:0000313" key="8">
    <source>
        <dbReference type="EMBL" id="KAF2420731.1"/>
    </source>
</evidence>
<dbReference type="AlphaFoldDB" id="A0A9P4TTL6"/>
<feature type="domain" description="Major facilitator superfamily (MFS) profile" evidence="7">
    <location>
        <begin position="42"/>
        <end position="558"/>
    </location>
</feature>
<comment type="caution">
    <text evidence="8">The sequence shown here is derived from an EMBL/GenBank/DDBJ whole genome shotgun (WGS) entry which is preliminary data.</text>
</comment>
<feature type="transmembrane region" description="Helical" evidence="6">
    <location>
        <begin position="39"/>
        <end position="65"/>
    </location>
</feature>
<feature type="transmembrane region" description="Helical" evidence="6">
    <location>
        <begin position="241"/>
        <end position="262"/>
    </location>
</feature>
<dbReference type="OrthoDB" id="4161376at2759"/>
<evidence type="ECO:0000256" key="4">
    <source>
        <dbReference type="ARBA" id="ARBA00022989"/>
    </source>
</evidence>
<feature type="transmembrane region" description="Helical" evidence="6">
    <location>
        <begin position="534"/>
        <end position="553"/>
    </location>
</feature>
<dbReference type="InterPro" id="IPR005829">
    <property type="entry name" value="Sugar_transporter_CS"/>
</dbReference>
<keyword evidence="3 6" id="KW-0812">Transmembrane</keyword>
<feature type="transmembrane region" description="Helical" evidence="6">
    <location>
        <begin position="163"/>
        <end position="188"/>
    </location>
</feature>
<dbReference type="InterPro" id="IPR020846">
    <property type="entry name" value="MFS_dom"/>
</dbReference>
<dbReference type="PANTHER" id="PTHR23501:SF109">
    <property type="entry name" value="MAJOR FACILITATOR SUPERFAMILY (MFS) PROFILE DOMAIN-CONTAINING PROTEIN-RELATED"/>
    <property type="match status" value="1"/>
</dbReference>
<dbReference type="InterPro" id="IPR036259">
    <property type="entry name" value="MFS_trans_sf"/>
</dbReference>
<feature type="transmembrane region" description="Helical" evidence="6">
    <location>
        <begin position="348"/>
        <end position="372"/>
    </location>
</feature>
<evidence type="ECO:0000313" key="9">
    <source>
        <dbReference type="Proteomes" id="UP000800235"/>
    </source>
</evidence>
<dbReference type="GO" id="GO:0005886">
    <property type="term" value="C:plasma membrane"/>
    <property type="evidence" value="ECO:0007669"/>
    <property type="project" value="TreeGrafter"/>
</dbReference>
<evidence type="ECO:0000259" key="7">
    <source>
        <dbReference type="PROSITE" id="PS50850"/>
    </source>
</evidence>
<dbReference type="SUPFAM" id="SSF103473">
    <property type="entry name" value="MFS general substrate transporter"/>
    <property type="match status" value="2"/>
</dbReference>
<sequence length="583" mass="62292">MDSPTDNKHELTTVDTAGGIVGFEVNGDELPPGYFRSKFFLGSMAAICVSLWGGVSAFAFAAPILSVINEDIGPDPAYTWIALIYNVTIAVIIAPLGRLSDIFGRRYFFVACAALGVLGSIICATAQNVKVLIGGNVFLGVASAAALSFNYTLSEIVPMKYRYIASGVAFMFTVPGSGCGAIFAYSFIQNHPGVGWRGVYWLLFAIEMLSFILFVLFYFPPSFAKKHLRDENQSKMFWIKNFDYIGTFLYAAGLVIFIMGLSWGGAQYPWKHPATISAIVVGLALMVIFVLWEIYAPLKEPLMPLRVVKNREWMISALLTSIGASIYYAFAVVWPAQASILYSNGDLIWLGAVASALSLAINGGQIISGFLINKIGYSNWQETISLLGVAGFLGGAACSTPYNFSTAISLIVIGNFLVGWNETIAIMNAAICVNDQKDIGIAAGLAGSMRSAVSAIAGAIYIAVLTTRLTQTIPAEVPPALIQAGLPSSSVAGFITALSSGSATALKAVPGITDAITAAGTIAYKEANAHAYRTVYLTTLAFTGLALLLSFWAPNTTKYMSNKVAATLHNEEHIPDAEKMEQK</sequence>
<reference evidence="8" key="1">
    <citation type="journal article" date="2020" name="Stud. Mycol.">
        <title>101 Dothideomycetes genomes: a test case for predicting lifestyles and emergence of pathogens.</title>
        <authorList>
            <person name="Haridas S."/>
            <person name="Albert R."/>
            <person name="Binder M."/>
            <person name="Bloem J."/>
            <person name="Labutti K."/>
            <person name="Salamov A."/>
            <person name="Andreopoulos B."/>
            <person name="Baker S."/>
            <person name="Barry K."/>
            <person name="Bills G."/>
            <person name="Bluhm B."/>
            <person name="Cannon C."/>
            <person name="Castanera R."/>
            <person name="Culley D."/>
            <person name="Daum C."/>
            <person name="Ezra D."/>
            <person name="Gonzalez J."/>
            <person name="Henrissat B."/>
            <person name="Kuo A."/>
            <person name="Liang C."/>
            <person name="Lipzen A."/>
            <person name="Lutzoni F."/>
            <person name="Magnuson J."/>
            <person name="Mondo S."/>
            <person name="Nolan M."/>
            <person name="Ohm R."/>
            <person name="Pangilinan J."/>
            <person name="Park H.-J."/>
            <person name="Ramirez L."/>
            <person name="Alfaro M."/>
            <person name="Sun H."/>
            <person name="Tritt A."/>
            <person name="Yoshinaga Y."/>
            <person name="Zwiers L.-H."/>
            <person name="Turgeon B."/>
            <person name="Goodwin S."/>
            <person name="Spatafora J."/>
            <person name="Crous P."/>
            <person name="Grigoriev I."/>
        </authorList>
    </citation>
    <scope>NUCLEOTIDE SEQUENCE</scope>
    <source>
        <strain evidence="8">CBS 130266</strain>
    </source>
</reference>
<feature type="transmembrane region" description="Helical" evidence="6">
    <location>
        <begin position="77"/>
        <end position="96"/>
    </location>
</feature>
<organism evidence="8 9">
    <name type="scientific">Tothia fuscella</name>
    <dbReference type="NCBI Taxonomy" id="1048955"/>
    <lineage>
        <taxon>Eukaryota</taxon>
        <taxon>Fungi</taxon>
        <taxon>Dikarya</taxon>
        <taxon>Ascomycota</taxon>
        <taxon>Pezizomycotina</taxon>
        <taxon>Dothideomycetes</taxon>
        <taxon>Pleosporomycetidae</taxon>
        <taxon>Venturiales</taxon>
        <taxon>Cylindrosympodiaceae</taxon>
        <taxon>Tothia</taxon>
    </lineage>
</organism>
<feature type="transmembrane region" description="Helical" evidence="6">
    <location>
        <begin position="313"/>
        <end position="336"/>
    </location>
</feature>
<dbReference type="Pfam" id="PF06609">
    <property type="entry name" value="TRI12"/>
    <property type="match status" value="1"/>
</dbReference>
<feature type="transmembrane region" description="Helical" evidence="6">
    <location>
        <begin position="384"/>
        <end position="402"/>
    </location>
</feature>
<name>A0A9P4TTL6_9PEZI</name>
<keyword evidence="2" id="KW-0813">Transport</keyword>
<evidence type="ECO:0000256" key="1">
    <source>
        <dbReference type="ARBA" id="ARBA00004141"/>
    </source>
</evidence>
<feature type="transmembrane region" description="Helical" evidence="6">
    <location>
        <begin position="133"/>
        <end position="151"/>
    </location>
</feature>
<evidence type="ECO:0000256" key="3">
    <source>
        <dbReference type="ARBA" id="ARBA00022692"/>
    </source>
</evidence>
<dbReference type="PANTHER" id="PTHR23501">
    <property type="entry name" value="MAJOR FACILITATOR SUPERFAMILY"/>
    <property type="match status" value="1"/>
</dbReference>
<feature type="transmembrane region" description="Helical" evidence="6">
    <location>
        <begin position="274"/>
        <end position="292"/>
    </location>
</feature>
<evidence type="ECO:0000256" key="5">
    <source>
        <dbReference type="ARBA" id="ARBA00023136"/>
    </source>
</evidence>
<feature type="transmembrane region" description="Helical" evidence="6">
    <location>
        <begin position="108"/>
        <end position="127"/>
    </location>
</feature>
<keyword evidence="5 6" id="KW-0472">Membrane</keyword>
<evidence type="ECO:0000256" key="2">
    <source>
        <dbReference type="ARBA" id="ARBA00022448"/>
    </source>
</evidence>
<protein>
    <submittedName>
        <fullName evidence="8">MFS general substrate transporter</fullName>
    </submittedName>
</protein>
<feature type="transmembrane region" description="Helical" evidence="6">
    <location>
        <begin position="200"/>
        <end position="220"/>
    </location>
</feature>
<dbReference type="GO" id="GO:0022857">
    <property type="term" value="F:transmembrane transporter activity"/>
    <property type="evidence" value="ECO:0007669"/>
    <property type="project" value="InterPro"/>
</dbReference>
<dbReference type="Proteomes" id="UP000800235">
    <property type="component" value="Unassembled WGS sequence"/>
</dbReference>
<keyword evidence="4 6" id="KW-1133">Transmembrane helix</keyword>